<evidence type="ECO:0000313" key="2">
    <source>
        <dbReference type="Proteomes" id="UP000266644"/>
    </source>
</evidence>
<sequence>MALHTEVNAFTCRGKWFYIERGNSGKYNLLVISVTEAVAQVDVFRIKLKILPIRIWQTGSIPTN</sequence>
<gene>
    <name evidence="1" type="ORF">DW228_13350</name>
</gene>
<accession>A0A0I9U0E0</accession>
<reference evidence="1 2" key="1">
    <citation type="submission" date="2018-08" db="EMBL/GenBank/DDBJ databases">
        <title>A genome reference for cultivated species of the human gut microbiota.</title>
        <authorList>
            <person name="Zou Y."/>
            <person name="Xue W."/>
            <person name="Luo G."/>
        </authorList>
    </citation>
    <scope>NUCLEOTIDE SEQUENCE [LARGE SCALE GENOMIC DNA]</scope>
    <source>
        <strain evidence="1 2">AM18-6</strain>
    </source>
</reference>
<comment type="caution">
    <text evidence="1">The sequence shown here is derived from an EMBL/GenBank/DDBJ whole genome shotgun (WGS) entry which is preliminary data.</text>
</comment>
<dbReference type="Proteomes" id="UP000266644">
    <property type="component" value="Unassembled WGS sequence"/>
</dbReference>
<dbReference type="AlphaFoldDB" id="A0A0I9U0E0"/>
<protein>
    <submittedName>
        <fullName evidence="1">Uncharacterized protein</fullName>
    </submittedName>
</protein>
<name>A0A0I9U0E0_BACFG</name>
<organism evidence="1 2">
    <name type="scientific">Bacteroides fragilis</name>
    <dbReference type="NCBI Taxonomy" id="817"/>
    <lineage>
        <taxon>Bacteria</taxon>
        <taxon>Pseudomonadati</taxon>
        <taxon>Bacteroidota</taxon>
        <taxon>Bacteroidia</taxon>
        <taxon>Bacteroidales</taxon>
        <taxon>Bacteroidaceae</taxon>
        <taxon>Bacteroides</taxon>
    </lineage>
</organism>
<proteinExistence type="predicted"/>
<dbReference type="EMBL" id="QRJE01000020">
    <property type="protein sequence ID" value="RHH10059.1"/>
    <property type="molecule type" value="Genomic_DNA"/>
</dbReference>
<evidence type="ECO:0000313" key="1">
    <source>
        <dbReference type="EMBL" id="RHH10059.1"/>
    </source>
</evidence>